<dbReference type="InterPro" id="IPR013083">
    <property type="entry name" value="Znf_RING/FYVE/PHD"/>
</dbReference>
<dbReference type="eggNOG" id="KOG2177">
    <property type="taxonomic scope" value="Eukaryota"/>
</dbReference>
<accession>G3Q538</accession>
<proteinExistence type="predicted"/>
<evidence type="ECO:0000259" key="6">
    <source>
        <dbReference type="PROSITE" id="PS50089"/>
    </source>
</evidence>
<dbReference type="Gene3D" id="3.30.160.60">
    <property type="entry name" value="Classic Zinc Finger"/>
    <property type="match status" value="1"/>
</dbReference>
<dbReference type="CDD" id="cd13733">
    <property type="entry name" value="SPRY_PRY_C-I_1"/>
    <property type="match status" value="1"/>
</dbReference>
<dbReference type="InterPro" id="IPR001841">
    <property type="entry name" value="Znf_RING"/>
</dbReference>
<dbReference type="Pfam" id="PF25600">
    <property type="entry name" value="TRIM_CC"/>
    <property type="match status" value="1"/>
</dbReference>
<dbReference type="PANTHER" id="PTHR24103">
    <property type="entry name" value="E3 UBIQUITIN-PROTEIN LIGASE TRIM"/>
    <property type="match status" value="1"/>
</dbReference>
<name>G3Q538_GASAC</name>
<dbReference type="InterPro" id="IPR003879">
    <property type="entry name" value="Butyrophylin_SPRY"/>
</dbReference>
<dbReference type="STRING" id="69293.ENSGACP00000024994"/>
<dbReference type="PRINTS" id="PR01407">
    <property type="entry name" value="BUTYPHLNCDUF"/>
</dbReference>
<dbReference type="SUPFAM" id="SSF57845">
    <property type="entry name" value="B-box zinc-binding domain"/>
    <property type="match status" value="1"/>
</dbReference>
<evidence type="ECO:0000313" key="8">
    <source>
        <dbReference type="Ensembl" id="ENSGACP00000024994.1"/>
    </source>
</evidence>
<dbReference type="InterPro" id="IPR043136">
    <property type="entry name" value="B30.2/SPRY_sf"/>
</dbReference>
<dbReference type="Pfam" id="PF00622">
    <property type="entry name" value="SPRY"/>
    <property type="match status" value="1"/>
</dbReference>
<evidence type="ECO:0000256" key="2">
    <source>
        <dbReference type="ARBA" id="ARBA00022771"/>
    </source>
</evidence>
<keyword evidence="3" id="KW-0862">Zinc</keyword>
<dbReference type="InterPro" id="IPR058030">
    <property type="entry name" value="TRIM8/14/16/25/29/45/65_CC"/>
</dbReference>
<dbReference type="InterPro" id="IPR017907">
    <property type="entry name" value="Znf_RING_CS"/>
</dbReference>
<sequence length="452" mass="51002">SLQTHLTCSICFEPFVEPVTTDCGHSFCKKCLQSTKRKLKAKKSCLVCLSSYCSTHLENHSSTERLKGHKLVEPVENLDERACLKHGRPLELYSRKRGECICALCIEEGQEAIVSTEDECDQKKAKLENIKTELNEKIKKKRTWIDETDTSLKRCKDQLESEWWDIDNVFTAVAAIVEEARAAALRPVEAKRDEVLKEAKDIKEKLEAEIHRLEKTISELDSTLRKITTTMLEQIQQKLEELTSTEFQSSEVRDLGFSFQKMGLFEILISYQTEDVKLDPTTAHRRLVLSEDGKEVRDKGEDREVADAPERFDLFASVLGLNPLSSGRSFWEVEVGDKTGWDLGVARADANRRGKLSLSPDDGYWVIVRYDQEKYAALTAPPISLSLANHPRKVGILVDTEDGLVSFYDTAAGSHVYSFTGCSFGDAVLLPYFSPHAKQEEKNSEPLIVSVS</sequence>
<evidence type="ECO:0008006" key="9">
    <source>
        <dbReference type="Google" id="ProtNLM"/>
    </source>
</evidence>
<dbReference type="SUPFAM" id="SSF49899">
    <property type="entry name" value="Concanavalin A-like lectins/glucanases"/>
    <property type="match status" value="1"/>
</dbReference>
<evidence type="ECO:0000256" key="1">
    <source>
        <dbReference type="ARBA" id="ARBA00022723"/>
    </source>
</evidence>
<dbReference type="SMART" id="SM00184">
    <property type="entry name" value="RING"/>
    <property type="match status" value="1"/>
</dbReference>
<dbReference type="InterPro" id="IPR003877">
    <property type="entry name" value="SPRY_dom"/>
</dbReference>
<reference evidence="8" key="2">
    <citation type="submission" date="2024-04" db="UniProtKB">
        <authorList>
            <consortium name="Ensembl"/>
        </authorList>
    </citation>
    <scope>IDENTIFICATION</scope>
</reference>
<evidence type="ECO:0000256" key="3">
    <source>
        <dbReference type="ARBA" id="ARBA00022833"/>
    </source>
</evidence>
<dbReference type="InterPro" id="IPR027370">
    <property type="entry name" value="Znf-RING_euk"/>
</dbReference>
<dbReference type="OMA" id="KEQLEWW"/>
<dbReference type="Pfam" id="PF13445">
    <property type="entry name" value="zf-RING_UBOX"/>
    <property type="match status" value="1"/>
</dbReference>
<dbReference type="Bgee" id="ENSGACG00000018907">
    <property type="expression patterns" value="Expressed in intestinal epithelial cell and 5 other cell types or tissues"/>
</dbReference>
<dbReference type="Ensembl" id="ENSGACT00000025043.1">
    <property type="protein sequence ID" value="ENSGACP00000024994.1"/>
    <property type="gene ID" value="ENSGACG00000018907.1"/>
</dbReference>
<dbReference type="InterPro" id="IPR001870">
    <property type="entry name" value="B30.2/SPRY"/>
</dbReference>
<reference evidence="8" key="1">
    <citation type="submission" date="2006-01" db="EMBL/GenBank/DDBJ databases">
        <authorList>
            <person name="Lindblad-Toh K."/>
            <person name="Mauceli E."/>
            <person name="Grabherr M."/>
            <person name="Chang J.L."/>
            <person name="Lander E.S."/>
        </authorList>
    </citation>
    <scope>NUCLEOTIDE SEQUENCE [LARGE SCALE GENOMIC DNA]</scope>
</reference>
<dbReference type="Gene3D" id="2.60.120.920">
    <property type="match status" value="1"/>
</dbReference>
<dbReference type="InterPro" id="IPR006574">
    <property type="entry name" value="PRY"/>
</dbReference>
<dbReference type="InParanoid" id="G3Q538"/>
<dbReference type="SMART" id="SM00589">
    <property type="entry name" value="PRY"/>
    <property type="match status" value="1"/>
</dbReference>
<dbReference type="Pfam" id="PF13765">
    <property type="entry name" value="PRY"/>
    <property type="match status" value="1"/>
</dbReference>
<dbReference type="PROSITE" id="PS50089">
    <property type="entry name" value="ZF_RING_2"/>
    <property type="match status" value="1"/>
</dbReference>
<dbReference type="GO" id="GO:0008270">
    <property type="term" value="F:zinc ion binding"/>
    <property type="evidence" value="ECO:0007669"/>
    <property type="project" value="UniProtKB-KW"/>
</dbReference>
<dbReference type="AlphaFoldDB" id="G3Q538"/>
<dbReference type="SUPFAM" id="SSF57850">
    <property type="entry name" value="RING/U-box"/>
    <property type="match status" value="1"/>
</dbReference>
<feature type="domain" description="B30.2/SPRY" evidence="7">
    <location>
        <begin position="255"/>
        <end position="452"/>
    </location>
</feature>
<feature type="domain" description="RING-type" evidence="6">
    <location>
        <begin position="8"/>
        <end position="48"/>
    </location>
</feature>
<organism evidence="8">
    <name type="scientific">Gasterosteus aculeatus</name>
    <name type="common">Three-spined stickleback</name>
    <dbReference type="NCBI Taxonomy" id="69293"/>
    <lineage>
        <taxon>Eukaryota</taxon>
        <taxon>Metazoa</taxon>
        <taxon>Chordata</taxon>
        <taxon>Craniata</taxon>
        <taxon>Vertebrata</taxon>
        <taxon>Euteleostomi</taxon>
        <taxon>Actinopterygii</taxon>
        <taxon>Neopterygii</taxon>
        <taxon>Teleostei</taxon>
        <taxon>Neoteleostei</taxon>
        <taxon>Acanthomorphata</taxon>
        <taxon>Eupercaria</taxon>
        <taxon>Perciformes</taxon>
        <taxon>Cottioidei</taxon>
        <taxon>Gasterosteales</taxon>
        <taxon>Gasterosteidae</taxon>
        <taxon>Gasterosteus</taxon>
    </lineage>
</organism>
<keyword evidence="5" id="KW-0175">Coiled coil</keyword>
<dbReference type="InterPro" id="IPR050143">
    <property type="entry name" value="TRIM/RBCC"/>
</dbReference>
<dbReference type="SMART" id="SM00449">
    <property type="entry name" value="SPRY"/>
    <property type="match status" value="1"/>
</dbReference>
<dbReference type="FunFam" id="2.60.120.920:FF:000004">
    <property type="entry name" value="Butyrophilin subfamily 1 member A1"/>
    <property type="match status" value="1"/>
</dbReference>
<evidence type="ECO:0000259" key="7">
    <source>
        <dbReference type="PROSITE" id="PS50188"/>
    </source>
</evidence>
<feature type="coiled-coil region" evidence="5">
    <location>
        <begin position="192"/>
        <end position="245"/>
    </location>
</feature>
<dbReference type="Gene3D" id="3.30.40.10">
    <property type="entry name" value="Zinc/RING finger domain, C3HC4 (zinc finger)"/>
    <property type="match status" value="1"/>
</dbReference>
<evidence type="ECO:0000256" key="4">
    <source>
        <dbReference type="PROSITE-ProRule" id="PRU00175"/>
    </source>
</evidence>
<evidence type="ECO:0000256" key="5">
    <source>
        <dbReference type="SAM" id="Coils"/>
    </source>
</evidence>
<dbReference type="InterPro" id="IPR013320">
    <property type="entry name" value="ConA-like_dom_sf"/>
</dbReference>
<feature type="coiled-coil region" evidence="5">
    <location>
        <begin position="106"/>
        <end position="147"/>
    </location>
</feature>
<keyword evidence="2 4" id="KW-0863">Zinc-finger</keyword>
<keyword evidence="1" id="KW-0479">Metal-binding</keyword>
<dbReference type="PROSITE" id="PS00518">
    <property type="entry name" value="ZF_RING_1"/>
    <property type="match status" value="1"/>
</dbReference>
<protein>
    <recommendedName>
        <fullName evidence="9">B30.2/SPRY domain-containing protein</fullName>
    </recommendedName>
</protein>
<dbReference type="PROSITE" id="PS50188">
    <property type="entry name" value="B302_SPRY"/>
    <property type="match status" value="1"/>
</dbReference>